<evidence type="ECO:0000313" key="1">
    <source>
        <dbReference type="EMBL" id="ASW04241.1"/>
    </source>
</evidence>
<evidence type="ECO:0000313" key="2">
    <source>
        <dbReference type="Proteomes" id="UP000215158"/>
    </source>
</evidence>
<sequence length="120" mass="12852">MFTLIAKVAVNGELLEVMETEVSEAEGKSMIAAALADERALPNNGQDMVDGEVWIDMHNDDGDIVSDEPACFHKADAGDALRLHFGAPAGVVQDCLSKRNVMAHYKDHRAAVRFAVGGAD</sequence>
<protein>
    <submittedName>
        <fullName evidence="1">Uncharacterized protein</fullName>
    </submittedName>
</protein>
<dbReference type="OrthoDB" id="9036432at2"/>
<dbReference type="AlphaFoldDB" id="A0A248VYX5"/>
<accession>A0A248VYX5</accession>
<gene>
    <name evidence="1" type="ORF">CJU94_39555</name>
</gene>
<dbReference type="EMBL" id="CP022993">
    <property type="protein sequence ID" value="ASW04241.1"/>
    <property type="molecule type" value="Genomic_DNA"/>
</dbReference>
<dbReference type="Proteomes" id="UP000215158">
    <property type="component" value="Plasmid pBN3"/>
</dbReference>
<organism evidence="1 2">
    <name type="scientific">Paraburkholderia aromaticivorans</name>
    <dbReference type="NCBI Taxonomy" id="2026199"/>
    <lineage>
        <taxon>Bacteria</taxon>
        <taxon>Pseudomonadati</taxon>
        <taxon>Pseudomonadota</taxon>
        <taxon>Betaproteobacteria</taxon>
        <taxon>Burkholderiales</taxon>
        <taxon>Burkholderiaceae</taxon>
        <taxon>Paraburkholderia</taxon>
    </lineage>
</organism>
<reference evidence="1 2" key="1">
    <citation type="submission" date="2017-08" db="EMBL/GenBank/DDBJ databases">
        <title>Identification and genetic characteristics of simultaneous BTEX- and naphthalene-degrading Paraburkholderia sp. BN5 isolated from petroleum-contaminated soil.</title>
        <authorList>
            <person name="Lee Y."/>
            <person name="Jeon C.O."/>
        </authorList>
    </citation>
    <scope>NUCLEOTIDE SEQUENCE [LARGE SCALE GENOMIC DNA]</scope>
    <source>
        <strain evidence="1 2">BN5</strain>
        <plasmid evidence="1 2">pBN3</plasmid>
    </source>
</reference>
<proteinExistence type="predicted"/>
<dbReference type="RefSeq" id="WP_095423920.1">
    <property type="nucleotide sequence ID" value="NZ_CP022993.1"/>
</dbReference>
<name>A0A248VYX5_9BURK</name>
<keyword evidence="1" id="KW-0614">Plasmid</keyword>
<geneLocation type="plasmid" evidence="1 2">
    <name>pBN3</name>
</geneLocation>
<keyword evidence="2" id="KW-1185">Reference proteome</keyword>
<dbReference type="KEGG" id="parb:CJU94_39555"/>